<dbReference type="AlphaFoldDB" id="A0A9W4L0Y0"/>
<dbReference type="InterPro" id="IPR008278">
    <property type="entry name" value="4-PPantetheinyl_Trfase_dom"/>
</dbReference>
<dbReference type="EMBL" id="CAKKMG010000035">
    <property type="protein sequence ID" value="CAH0233202.1"/>
    <property type="molecule type" value="Genomic_DNA"/>
</dbReference>
<dbReference type="Gene3D" id="3.90.470.20">
    <property type="entry name" value="4'-phosphopantetheinyl transferase domain"/>
    <property type="match status" value="2"/>
</dbReference>
<comment type="caution">
    <text evidence="5">The sequence shown here is derived from an EMBL/GenBank/DDBJ whole genome shotgun (WGS) entry which is preliminary data.</text>
</comment>
<dbReference type="GO" id="GO:0005829">
    <property type="term" value="C:cytosol"/>
    <property type="evidence" value="ECO:0007669"/>
    <property type="project" value="TreeGrafter"/>
</dbReference>
<gene>
    <name evidence="5" type="primary">sfp</name>
    <name evidence="5" type="ORF">SRABI133_02690</name>
</gene>
<feature type="domain" description="4'-phosphopantetheinyl transferase" evidence="3">
    <location>
        <begin position="102"/>
        <end position="187"/>
    </location>
</feature>
<evidence type="ECO:0000256" key="1">
    <source>
        <dbReference type="ARBA" id="ARBA00010990"/>
    </source>
</evidence>
<dbReference type="Pfam" id="PF01648">
    <property type="entry name" value="ACPS"/>
    <property type="match status" value="1"/>
</dbReference>
<proteinExistence type="inferred from homology"/>
<dbReference type="PANTHER" id="PTHR12215">
    <property type="entry name" value="PHOSPHOPANTETHEINE TRANSFERASE"/>
    <property type="match status" value="1"/>
</dbReference>
<dbReference type="GO" id="GO:0000287">
    <property type="term" value="F:magnesium ion binding"/>
    <property type="evidence" value="ECO:0007669"/>
    <property type="project" value="InterPro"/>
</dbReference>
<evidence type="ECO:0000313" key="6">
    <source>
        <dbReference type="Proteomes" id="UP000789326"/>
    </source>
</evidence>
<dbReference type="InterPro" id="IPR037143">
    <property type="entry name" value="4-PPantetheinyl_Trfase_dom_sf"/>
</dbReference>
<reference evidence="5" key="1">
    <citation type="submission" date="2021-11" db="EMBL/GenBank/DDBJ databases">
        <authorList>
            <person name="Bulgarelli D."/>
        </authorList>
    </citation>
    <scope>NUCLEOTIDE SEQUENCE</scope>
    <source>
        <strain evidence="5">Bi133</strain>
    </source>
</reference>
<dbReference type="RefSeq" id="WP_230302310.1">
    <property type="nucleotide sequence ID" value="NZ_CAKKMG010000035.1"/>
</dbReference>
<dbReference type="GO" id="GO:0008897">
    <property type="term" value="F:holo-[acyl-carrier-protein] synthase activity"/>
    <property type="evidence" value="ECO:0007669"/>
    <property type="project" value="InterPro"/>
</dbReference>
<dbReference type="SUPFAM" id="SSF56214">
    <property type="entry name" value="4'-phosphopantetheinyl transferase"/>
    <property type="match status" value="2"/>
</dbReference>
<organism evidence="5 6">
    <name type="scientific">Peribacillus simplex</name>
    <dbReference type="NCBI Taxonomy" id="1478"/>
    <lineage>
        <taxon>Bacteria</taxon>
        <taxon>Bacillati</taxon>
        <taxon>Bacillota</taxon>
        <taxon>Bacilli</taxon>
        <taxon>Bacillales</taxon>
        <taxon>Bacillaceae</taxon>
        <taxon>Peribacillus</taxon>
    </lineage>
</organism>
<feature type="domain" description="4'-phosphopantetheinyl transferase N-terminal" evidence="4">
    <location>
        <begin position="15"/>
        <end position="96"/>
    </location>
</feature>
<dbReference type="InterPro" id="IPR055066">
    <property type="entry name" value="AASDHPPT_N"/>
</dbReference>
<evidence type="ECO:0000259" key="4">
    <source>
        <dbReference type="Pfam" id="PF22624"/>
    </source>
</evidence>
<dbReference type="InterPro" id="IPR050559">
    <property type="entry name" value="P-Pant_transferase_sf"/>
</dbReference>
<accession>A0A9W4L0Y0</accession>
<dbReference type="GO" id="GO:0019878">
    <property type="term" value="P:lysine biosynthetic process via aminoadipic acid"/>
    <property type="evidence" value="ECO:0007669"/>
    <property type="project" value="TreeGrafter"/>
</dbReference>
<keyword evidence="2 5" id="KW-0808">Transferase</keyword>
<dbReference type="PANTHER" id="PTHR12215:SF10">
    <property type="entry name" value="L-AMINOADIPATE-SEMIALDEHYDE DEHYDROGENASE-PHOSPHOPANTETHEINYL TRANSFERASE"/>
    <property type="match status" value="1"/>
</dbReference>
<dbReference type="Proteomes" id="UP000789326">
    <property type="component" value="Unassembled WGS sequence"/>
</dbReference>
<evidence type="ECO:0000259" key="3">
    <source>
        <dbReference type="Pfam" id="PF01648"/>
    </source>
</evidence>
<protein>
    <submittedName>
        <fullName evidence="5">4'-phosphopantetheinyl transferase sfp</fullName>
        <ecNumber evidence="5">2.7.8.-</ecNumber>
    </submittedName>
</protein>
<dbReference type="Pfam" id="PF22624">
    <property type="entry name" value="AASDHPPT_N"/>
    <property type="match status" value="1"/>
</dbReference>
<sequence>MKIIALKLPIDLNENTYEEMLDLCPRQRQLSIHKLQKINDKYRSLFGELLAKWFISDSLKDPFQNIQFDLGENGKPHLAGGRIHFNISHSGDWVVVGIHNDSIGVDIEEVKDFNIYEIAKSTFSSEELMYLIKSPKANQIEIFFKMWTLKESWLKCIGSGFLVPPNTFSILNRRNRYSLEIPTEEFSKLKTLGLKIGNTSDYRFKLYHLGPGYPISVCINNGNENHFEFPDNIDIIELNSLINELKPL</sequence>
<comment type="similarity">
    <text evidence="1">Belongs to the P-Pant transferase superfamily. Gsp/Sfp/HetI/AcpT family.</text>
</comment>
<evidence type="ECO:0000256" key="2">
    <source>
        <dbReference type="ARBA" id="ARBA00022679"/>
    </source>
</evidence>
<name>A0A9W4L0Y0_9BACI</name>
<dbReference type="EC" id="2.7.8.-" evidence="5"/>
<evidence type="ECO:0000313" key="5">
    <source>
        <dbReference type="EMBL" id="CAH0233202.1"/>
    </source>
</evidence>